<dbReference type="Proteomes" id="UP001367676">
    <property type="component" value="Unassembled WGS sequence"/>
</dbReference>
<sequence length="346" mass="39734">MKAEWLKFPKNQDAKKFGHFAKISIKKLMNEDWVAMAVLSFFMGLYFWTMVFTICIPLLMFFKPQIGMWFLLFPCWAYYDRKTPRTGGRKSKWLCNLKVFNSLRDYFPINLIKTADLPEGRNYILAHYPHSMIPFNILPNFLNNCYKGAYNFPGIEMQYVTSDMIFIIPIVRDFILALGGCSCFESSFIHLLKSKPSKGIIVVPGGASEIQYTKPGSIYTIIRRKGFVRLALATGTPIVPVFTFGEINTWTKLFIISIGEPVRSIVRRIFKCPVDVPIPLGRVLLPKKIPVNTVVGAPILVPKAENPSKELIDEYYNMFYRALQDLFEKYKYDHDIAGGKAKLIMV</sequence>
<proteinExistence type="inferred from homology"/>
<dbReference type="EC" id="2.3.1.-" evidence="11"/>
<evidence type="ECO:0000256" key="6">
    <source>
        <dbReference type="ARBA" id="ARBA00022824"/>
    </source>
</evidence>
<evidence type="ECO:0000256" key="2">
    <source>
        <dbReference type="ARBA" id="ARBA00005420"/>
    </source>
</evidence>
<evidence type="ECO:0000256" key="10">
    <source>
        <dbReference type="ARBA" id="ARBA00023315"/>
    </source>
</evidence>
<keyword evidence="8" id="KW-0443">Lipid metabolism</keyword>
<keyword evidence="3" id="KW-0444">Lipid biosynthesis</keyword>
<comment type="caution">
    <text evidence="11">Lacks conserved residue(s) required for the propagation of feature annotation.</text>
</comment>
<organism evidence="12 13">
    <name type="scientific">Parthenolecanium corni</name>
    <dbReference type="NCBI Taxonomy" id="536013"/>
    <lineage>
        <taxon>Eukaryota</taxon>
        <taxon>Metazoa</taxon>
        <taxon>Ecdysozoa</taxon>
        <taxon>Arthropoda</taxon>
        <taxon>Hexapoda</taxon>
        <taxon>Insecta</taxon>
        <taxon>Pterygota</taxon>
        <taxon>Neoptera</taxon>
        <taxon>Paraneoptera</taxon>
        <taxon>Hemiptera</taxon>
        <taxon>Sternorrhyncha</taxon>
        <taxon>Coccoidea</taxon>
        <taxon>Coccidae</taxon>
        <taxon>Parthenolecanium</taxon>
    </lineage>
</organism>
<accession>A0AAN9Y2C5</accession>
<dbReference type="GO" id="GO:0008374">
    <property type="term" value="F:O-acyltransferase activity"/>
    <property type="evidence" value="ECO:0007669"/>
    <property type="project" value="InterPro"/>
</dbReference>
<dbReference type="CDD" id="cd07987">
    <property type="entry name" value="LPLAT_MGAT-like"/>
    <property type="match status" value="1"/>
</dbReference>
<dbReference type="GO" id="GO:0005789">
    <property type="term" value="C:endoplasmic reticulum membrane"/>
    <property type="evidence" value="ECO:0007669"/>
    <property type="project" value="UniProtKB-SubCell"/>
</dbReference>
<dbReference type="EMBL" id="JBBCAQ010000034">
    <property type="protein sequence ID" value="KAK7580555.1"/>
    <property type="molecule type" value="Genomic_DNA"/>
</dbReference>
<evidence type="ECO:0000256" key="11">
    <source>
        <dbReference type="RuleBase" id="RU367023"/>
    </source>
</evidence>
<keyword evidence="7 11" id="KW-1133">Transmembrane helix</keyword>
<evidence type="ECO:0000256" key="3">
    <source>
        <dbReference type="ARBA" id="ARBA00022516"/>
    </source>
</evidence>
<keyword evidence="13" id="KW-1185">Reference proteome</keyword>
<keyword evidence="6 11" id="KW-0256">Endoplasmic reticulum</keyword>
<evidence type="ECO:0000256" key="8">
    <source>
        <dbReference type="ARBA" id="ARBA00023098"/>
    </source>
</evidence>
<dbReference type="GO" id="GO:0006629">
    <property type="term" value="P:lipid metabolic process"/>
    <property type="evidence" value="ECO:0007669"/>
    <property type="project" value="UniProtKB-KW"/>
</dbReference>
<name>A0AAN9Y2C5_9HEMI</name>
<evidence type="ECO:0000313" key="13">
    <source>
        <dbReference type="Proteomes" id="UP001367676"/>
    </source>
</evidence>
<dbReference type="AlphaFoldDB" id="A0AAN9Y2C5"/>
<comment type="similarity">
    <text evidence="2 11">Belongs to the diacylglycerol acyltransferase family.</text>
</comment>
<dbReference type="PANTHER" id="PTHR12317">
    <property type="entry name" value="DIACYLGLYCEROL O-ACYLTRANSFERASE"/>
    <property type="match status" value="1"/>
</dbReference>
<evidence type="ECO:0000256" key="7">
    <source>
        <dbReference type="ARBA" id="ARBA00022989"/>
    </source>
</evidence>
<dbReference type="Pfam" id="PF03982">
    <property type="entry name" value="DAGAT"/>
    <property type="match status" value="1"/>
</dbReference>
<gene>
    <name evidence="12" type="ORF">V9T40_001184</name>
</gene>
<reference evidence="12 13" key="1">
    <citation type="submission" date="2024-03" db="EMBL/GenBank/DDBJ databases">
        <title>Adaptation during the transition from Ophiocordyceps entomopathogen to insect associate is accompanied by gene loss and intensified selection.</title>
        <authorList>
            <person name="Ward C.M."/>
            <person name="Onetto C.A."/>
            <person name="Borneman A.R."/>
        </authorList>
    </citation>
    <scope>NUCLEOTIDE SEQUENCE [LARGE SCALE GENOMIC DNA]</scope>
    <source>
        <strain evidence="12">AWRI1</strain>
        <tissue evidence="12">Single Adult Female</tissue>
    </source>
</reference>
<evidence type="ECO:0000256" key="5">
    <source>
        <dbReference type="ARBA" id="ARBA00022692"/>
    </source>
</evidence>
<evidence type="ECO:0000256" key="4">
    <source>
        <dbReference type="ARBA" id="ARBA00022679"/>
    </source>
</evidence>
<evidence type="ECO:0000313" key="12">
    <source>
        <dbReference type="EMBL" id="KAK7580555.1"/>
    </source>
</evidence>
<protein>
    <recommendedName>
        <fullName evidence="11">Acyltransferase</fullName>
        <ecNumber evidence="11">2.3.1.-</ecNumber>
    </recommendedName>
</protein>
<comment type="subcellular location">
    <subcellularLocation>
        <location evidence="1 11">Endoplasmic reticulum membrane</location>
        <topology evidence="1 11">Multi-pass membrane protein</topology>
    </subcellularLocation>
</comment>
<keyword evidence="4 11" id="KW-0808">Transferase</keyword>
<evidence type="ECO:0000256" key="9">
    <source>
        <dbReference type="ARBA" id="ARBA00023136"/>
    </source>
</evidence>
<comment type="caution">
    <text evidence="12">The sequence shown here is derived from an EMBL/GenBank/DDBJ whole genome shotgun (WGS) entry which is preliminary data.</text>
</comment>
<evidence type="ECO:0000256" key="1">
    <source>
        <dbReference type="ARBA" id="ARBA00004477"/>
    </source>
</evidence>
<keyword evidence="10" id="KW-0012">Acyltransferase</keyword>
<keyword evidence="9 11" id="KW-0472">Membrane</keyword>
<keyword evidence="5 11" id="KW-0812">Transmembrane</keyword>
<dbReference type="InterPro" id="IPR007130">
    <property type="entry name" value="DAGAT"/>
</dbReference>
<feature type="transmembrane region" description="Helical" evidence="11">
    <location>
        <begin position="33"/>
        <end position="54"/>
    </location>
</feature>